<protein>
    <submittedName>
        <fullName evidence="3">Uncharacterized protein</fullName>
    </submittedName>
</protein>
<evidence type="ECO:0000313" key="3">
    <source>
        <dbReference type="EMBL" id="CAA9250135.1"/>
    </source>
</evidence>
<gene>
    <name evidence="3" type="ORF">AVDCRST_MAG77-2029</name>
</gene>
<accession>A0A6J4IGV2</accession>
<keyword evidence="2" id="KW-0472">Membrane</keyword>
<sequence length="88" mass="9519">MRGRAGAAHAYTAPCDAAPPAPPTPSHVVVAADEPFRMSRLTLRFLDRGTERAFAAAFAQDSLRQVRTFALAPFAVWALLMVAFYAVI</sequence>
<name>A0A6J4IGV2_9CHLR</name>
<evidence type="ECO:0000256" key="1">
    <source>
        <dbReference type="SAM" id="MobiDB-lite"/>
    </source>
</evidence>
<evidence type="ECO:0000256" key="2">
    <source>
        <dbReference type="SAM" id="Phobius"/>
    </source>
</evidence>
<organism evidence="3">
    <name type="scientific">uncultured Chloroflexota bacterium</name>
    <dbReference type="NCBI Taxonomy" id="166587"/>
    <lineage>
        <taxon>Bacteria</taxon>
        <taxon>Bacillati</taxon>
        <taxon>Chloroflexota</taxon>
        <taxon>environmental samples</taxon>
    </lineage>
</organism>
<proteinExistence type="predicted"/>
<feature type="transmembrane region" description="Helical" evidence="2">
    <location>
        <begin position="69"/>
        <end position="87"/>
    </location>
</feature>
<dbReference type="AlphaFoldDB" id="A0A6J4IGV2"/>
<keyword evidence="2" id="KW-0812">Transmembrane</keyword>
<reference evidence="3" key="1">
    <citation type="submission" date="2020-02" db="EMBL/GenBank/DDBJ databases">
        <authorList>
            <person name="Meier V. D."/>
        </authorList>
    </citation>
    <scope>NUCLEOTIDE SEQUENCE</scope>
    <source>
        <strain evidence="3">AVDCRST_MAG77</strain>
    </source>
</reference>
<dbReference type="EMBL" id="CADCTC010000123">
    <property type="protein sequence ID" value="CAA9250135.1"/>
    <property type="molecule type" value="Genomic_DNA"/>
</dbReference>
<keyword evidence="2" id="KW-1133">Transmembrane helix</keyword>
<feature type="region of interest" description="Disordered" evidence="1">
    <location>
        <begin position="1"/>
        <end position="24"/>
    </location>
</feature>